<gene>
    <name evidence="1" type="ordered locus">Celal_1450</name>
</gene>
<dbReference type="KEGG" id="cao:Celal_1450"/>
<reference evidence="1 2" key="1">
    <citation type="journal article" date="2010" name="Stand. Genomic Sci.">
        <title>Complete genome sequence of Cellulophaga algicola type strain (IC166).</title>
        <authorList>
            <person name="Abt B."/>
            <person name="Lu M."/>
            <person name="Misra M."/>
            <person name="Han C."/>
            <person name="Nolan M."/>
            <person name="Lucas S."/>
            <person name="Hammon N."/>
            <person name="Deshpande S."/>
            <person name="Cheng J.F."/>
            <person name="Tapia R."/>
            <person name="Goodwin L."/>
            <person name="Pitluck S."/>
            <person name="Liolios K."/>
            <person name="Pagani I."/>
            <person name="Ivanova N."/>
            <person name="Mavromatis K."/>
            <person name="Ovchinikova G."/>
            <person name="Pati A."/>
            <person name="Chen A."/>
            <person name="Palaniappan K."/>
            <person name="Land M."/>
            <person name="Hauser L."/>
            <person name="Chang Y.J."/>
            <person name="Jeffries C.D."/>
            <person name="Detter J.C."/>
            <person name="Brambilla E."/>
            <person name="Rohde M."/>
            <person name="Tindall B.J."/>
            <person name="Goker M."/>
            <person name="Woyke T."/>
            <person name="Bristow J."/>
            <person name="Eisen J.A."/>
            <person name="Markowitz V."/>
            <person name="Hugenholtz P."/>
            <person name="Kyrpides N.C."/>
            <person name="Klenk H.P."/>
            <person name="Lapidus A."/>
        </authorList>
    </citation>
    <scope>NUCLEOTIDE SEQUENCE [LARGE SCALE GENOMIC DNA]</scope>
    <source>
        <strain evidence="2">DSM 14237 / IC166 / ACAM 630</strain>
    </source>
</reference>
<organism evidence="1 2">
    <name type="scientific">Cellulophaga algicola (strain DSM 14237 / IC166 / ACAM 630)</name>
    <dbReference type="NCBI Taxonomy" id="688270"/>
    <lineage>
        <taxon>Bacteria</taxon>
        <taxon>Pseudomonadati</taxon>
        <taxon>Bacteroidota</taxon>
        <taxon>Flavobacteriia</taxon>
        <taxon>Flavobacteriales</taxon>
        <taxon>Flavobacteriaceae</taxon>
        <taxon>Cellulophaga</taxon>
    </lineage>
</organism>
<dbReference type="EMBL" id="CP002453">
    <property type="protein sequence ID" value="ADV48762.1"/>
    <property type="molecule type" value="Genomic_DNA"/>
</dbReference>
<proteinExistence type="predicted"/>
<evidence type="ECO:0000313" key="1">
    <source>
        <dbReference type="EMBL" id="ADV48762.1"/>
    </source>
</evidence>
<protein>
    <submittedName>
        <fullName evidence="1">Uncharacterized protein</fullName>
    </submittedName>
</protein>
<dbReference type="Proteomes" id="UP000008634">
    <property type="component" value="Chromosome"/>
</dbReference>
<dbReference type="STRING" id="688270.Celal_1450"/>
<evidence type="ECO:0000313" key="2">
    <source>
        <dbReference type="Proteomes" id="UP000008634"/>
    </source>
</evidence>
<keyword evidence="2" id="KW-1185">Reference proteome</keyword>
<accession>E6X9L2</accession>
<sequence>MREFPILRKEYAKIIAKKIWENDIDVTSSSRGNRYINFSGGVFAANKNKQEFQEQVNEVLKMFRFNQSRYRWYKGADEYTYYTIYEGKDSDLMSFDK</sequence>
<dbReference type="OrthoDB" id="1363339at2"/>
<dbReference type="RefSeq" id="WP_013550243.1">
    <property type="nucleotide sequence ID" value="NC_014934.1"/>
</dbReference>
<dbReference type="AlphaFoldDB" id="E6X9L2"/>
<name>E6X9L2_CELAD</name>
<dbReference type="HOGENOM" id="CLU_2341633_0_0_10"/>